<evidence type="ECO:0000313" key="2">
    <source>
        <dbReference type="Proteomes" id="UP001222325"/>
    </source>
</evidence>
<protein>
    <submittedName>
        <fullName evidence="1">Uncharacterized protein</fullName>
    </submittedName>
</protein>
<dbReference type="Proteomes" id="UP001222325">
    <property type="component" value="Unassembled WGS sequence"/>
</dbReference>
<evidence type="ECO:0000313" key="1">
    <source>
        <dbReference type="EMBL" id="KAJ7084861.1"/>
    </source>
</evidence>
<comment type="caution">
    <text evidence="1">The sequence shown here is derived from an EMBL/GenBank/DDBJ whole genome shotgun (WGS) entry which is preliminary data.</text>
</comment>
<gene>
    <name evidence="1" type="ORF">B0H15DRAFT_383630</name>
</gene>
<keyword evidence="2" id="KW-1185">Reference proteome</keyword>
<sequence length="219" mass="23860">MHDELDELSSMQQLNTNQCLVASCVPLCHVDATRIELTPSFPGRYLILLQHTLLESGVMVSTGFSGVITVICFLAMPDSWSTASHSWRTHVTRYSLRLSLSVFSNLLVAENVYNSNLPHLKFISPTQPELPDGAPHDEGAERNRHHAVFAVSGIFSVRPSLHNAAFQGSLGPYYCQLQQTGKPENRLGGSFREGATVTTSPRAAGIQGSVEGVPLGYSH</sequence>
<dbReference type="AlphaFoldDB" id="A0AAD6TZM1"/>
<name>A0AAD6TZM1_9AGAR</name>
<reference evidence="1" key="1">
    <citation type="submission" date="2023-03" db="EMBL/GenBank/DDBJ databases">
        <title>Massive genome expansion in bonnet fungi (Mycena s.s.) driven by repeated elements and novel gene families across ecological guilds.</title>
        <authorList>
            <consortium name="Lawrence Berkeley National Laboratory"/>
            <person name="Harder C.B."/>
            <person name="Miyauchi S."/>
            <person name="Viragh M."/>
            <person name="Kuo A."/>
            <person name="Thoen E."/>
            <person name="Andreopoulos B."/>
            <person name="Lu D."/>
            <person name="Skrede I."/>
            <person name="Drula E."/>
            <person name="Henrissat B."/>
            <person name="Morin E."/>
            <person name="Kohler A."/>
            <person name="Barry K."/>
            <person name="LaButti K."/>
            <person name="Morin E."/>
            <person name="Salamov A."/>
            <person name="Lipzen A."/>
            <person name="Mereny Z."/>
            <person name="Hegedus B."/>
            <person name="Baldrian P."/>
            <person name="Stursova M."/>
            <person name="Weitz H."/>
            <person name="Taylor A."/>
            <person name="Grigoriev I.V."/>
            <person name="Nagy L.G."/>
            <person name="Martin F."/>
            <person name="Kauserud H."/>
        </authorList>
    </citation>
    <scope>NUCLEOTIDE SEQUENCE</scope>
    <source>
        <strain evidence="1">CBHHK173m</strain>
    </source>
</reference>
<accession>A0AAD6TZM1</accession>
<proteinExistence type="predicted"/>
<organism evidence="1 2">
    <name type="scientific">Mycena belliarum</name>
    <dbReference type="NCBI Taxonomy" id="1033014"/>
    <lineage>
        <taxon>Eukaryota</taxon>
        <taxon>Fungi</taxon>
        <taxon>Dikarya</taxon>
        <taxon>Basidiomycota</taxon>
        <taxon>Agaricomycotina</taxon>
        <taxon>Agaricomycetes</taxon>
        <taxon>Agaricomycetidae</taxon>
        <taxon>Agaricales</taxon>
        <taxon>Marasmiineae</taxon>
        <taxon>Mycenaceae</taxon>
        <taxon>Mycena</taxon>
    </lineage>
</organism>
<dbReference type="EMBL" id="JARJCN010000036">
    <property type="protein sequence ID" value="KAJ7084861.1"/>
    <property type="molecule type" value="Genomic_DNA"/>
</dbReference>